<keyword evidence="1" id="KW-0676">Redox-active center</keyword>
<dbReference type="GO" id="GO:0016209">
    <property type="term" value="F:antioxidant activity"/>
    <property type="evidence" value="ECO:0007669"/>
    <property type="project" value="InterPro"/>
</dbReference>
<keyword evidence="5" id="KW-1185">Reference proteome</keyword>
<reference evidence="4" key="1">
    <citation type="submission" date="2019-11" db="EMBL/GenBank/DDBJ databases">
        <authorList>
            <person name="Kojima H."/>
        </authorList>
    </citation>
    <scope>NUCLEOTIDE SEQUENCE</scope>
    <source>
        <strain evidence="4">H1576</strain>
    </source>
</reference>
<evidence type="ECO:0000313" key="5">
    <source>
        <dbReference type="Proteomes" id="UP000671852"/>
    </source>
</evidence>
<evidence type="ECO:0000256" key="1">
    <source>
        <dbReference type="ARBA" id="ARBA00023284"/>
    </source>
</evidence>
<dbReference type="InterPro" id="IPR050553">
    <property type="entry name" value="Thioredoxin_ResA/DsbE_sf"/>
</dbReference>
<accession>A0A975B1J9</accession>
<dbReference type="PROSITE" id="PS00194">
    <property type="entry name" value="THIOREDOXIN_1"/>
    <property type="match status" value="1"/>
</dbReference>
<evidence type="ECO:0000259" key="3">
    <source>
        <dbReference type="PROSITE" id="PS51352"/>
    </source>
</evidence>
<evidence type="ECO:0000313" key="4">
    <source>
        <dbReference type="EMBL" id="QSZ42420.1"/>
    </source>
</evidence>
<dbReference type="GO" id="GO:0016491">
    <property type="term" value="F:oxidoreductase activity"/>
    <property type="evidence" value="ECO:0007669"/>
    <property type="project" value="InterPro"/>
</dbReference>
<dbReference type="SUPFAM" id="SSF52833">
    <property type="entry name" value="Thioredoxin-like"/>
    <property type="match status" value="1"/>
</dbReference>
<name>A0A975B1J9_9BACT</name>
<dbReference type="InterPro" id="IPR013766">
    <property type="entry name" value="Thioredoxin_domain"/>
</dbReference>
<evidence type="ECO:0000256" key="2">
    <source>
        <dbReference type="SAM" id="Phobius"/>
    </source>
</evidence>
<keyword evidence="2" id="KW-0812">Transmembrane</keyword>
<feature type="transmembrane region" description="Helical" evidence="2">
    <location>
        <begin position="12"/>
        <end position="29"/>
    </location>
</feature>
<gene>
    <name evidence="4" type="ORF">GJV85_09975</name>
</gene>
<dbReference type="Pfam" id="PF00578">
    <property type="entry name" value="AhpC-TSA"/>
    <property type="match status" value="1"/>
</dbReference>
<keyword evidence="2" id="KW-0472">Membrane</keyword>
<dbReference type="AlphaFoldDB" id="A0A975B1J9"/>
<organism evidence="4 5">
    <name type="scientific">Sulfurimonas aquatica</name>
    <dbReference type="NCBI Taxonomy" id="2672570"/>
    <lineage>
        <taxon>Bacteria</taxon>
        <taxon>Pseudomonadati</taxon>
        <taxon>Campylobacterota</taxon>
        <taxon>Epsilonproteobacteria</taxon>
        <taxon>Campylobacterales</taxon>
        <taxon>Sulfurimonadaceae</taxon>
        <taxon>Sulfurimonas</taxon>
    </lineage>
</organism>
<dbReference type="PANTHER" id="PTHR42852:SF13">
    <property type="entry name" value="PROTEIN DIPZ"/>
    <property type="match status" value="1"/>
</dbReference>
<dbReference type="RefSeq" id="WP_207561236.1">
    <property type="nucleotide sequence ID" value="NZ_CP046072.1"/>
</dbReference>
<dbReference type="InterPro" id="IPR036249">
    <property type="entry name" value="Thioredoxin-like_sf"/>
</dbReference>
<proteinExistence type="predicted"/>
<dbReference type="Proteomes" id="UP000671852">
    <property type="component" value="Chromosome"/>
</dbReference>
<reference evidence="4" key="2">
    <citation type="submission" date="2021-04" db="EMBL/GenBank/DDBJ databases">
        <title>Isolation and characterization of a novel species of the genus Sulfurimonas.</title>
        <authorList>
            <person name="Fukui M."/>
        </authorList>
    </citation>
    <scope>NUCLEOTIDE SEQUENCE</scope>
    <source>
        <strain evidence="4">H1576</strain>
    </source>
</reference>
<sequence length="165" mass="18973">MIQKIKHYAKEIIYFTIFITIFANIISLYKSQSLNSSPLEIKEFTLLDSSKYTPPTSKPILIHFWATWCPTCKLEASNIQTLSEHFEVLTVAVNSGESYDIKQYMDENEYNYKVVNDSTTILSSSFNIVGLPTTFIYDKEKNLLFSEVGYSSTLSLYLKMLWAGK</sequence>
<dbReference type="PANTHER" id="PTHR42852">
    <property type="entry name" value="THIOL:DISULFIDE INTERCHANGE PROTEIN DSBE"/>
    <property type="match status" value="1"/>
</dbReference>
<feature type="domain" description="Thioredoxin" evidence="3">
    <location>
        <begin position="23"/>
        <end position="165"/>
    </location>
</feature>
<dbReference type="InterPro" id="IPR000866">
    <property type="entry name" value="AhpC/TSA"/>
</dbReference>
<dbReference type="EMBL" id="CP046072">
    <property type="protein sequence ID" value="QSZ42420.1"/>
    <property type="molecule type" value="Genomic_DNA"/>
</dbReference>
<dbReference type="KEGG" id="saqt:GJV85_09975"/>
<dbReference type="Gene3D" id="3.40.30.10">
    <property type="entry name" value="Glutaredoxin"/>
    <property type="match status" value="1"/>
</dbReference>
<dbReference type="PROSITE" id="PS51352">
    <property type="entry name" value="THIOREDOXIN_2"/>
    <property type="match status" value="1"/>
</dbReference>
<dbReference type="InterPro" id="IPR017937">
    <property type="entry name" value="Thioredoxin_CS"/>
</dbReference>
<protein>
    <submittedName>
        <fullName evidence="4">Redoxin domain-containing protein</fullName>
    </submittedName>
</protein>
<keyword evidence="2" id="KW-1133">Transmembrane helix</keyword>